<organism evidence="2 3">
    <name type="scientific">Eumeta variegata</name>
    <name type="common">Bagworm moth</name>
    <name type="synonym">Eumeta japonica</name>
    <dbReference type="NCBI Taxonomy" id="151549"/>
    <lineage>
        <taxon>Eukaryota</taxon>
        <taxon>Metazoa</taxon>
        <taxon>Ecdysozoa</taxon>
        <taxon>Arthropoda</taxon>
        <taxon>Hexapoda</taxon>
        <taxon>Insecta</taxon>
        <taxon>Pterygota</taxon>
        <taxon>Neoptera</taxon>
        <taxon>Endopterygota</taxon>
        <taxon>Lepidoptera</taxon>
        <taxon>Glossata</taxon>
        <taxon>Ditrysia</taxon>
        <taxon>Tineoidea</taxon>
        <taxon>Psychidae</taxon>
        <taxon>Oiketicinae</taxon>
        <taxon>Eumeta</taxon>
    </lineage>
</organism>
<feature type="region of interest" description="Disordered" evidence="1">
    <location>
        <begin position="78"/>
        <end position="116"/>
    </location>
</feature>
<evidence type="ECO:0000256" key="1">
    <source>
        <dbReference type="SAM" id="MobiDB-lite"/>
    </source>
</evidence>
<sequence>MIQFLPCPRGRSSRRKLVSNINTSLGIDLTTYIVPTHGDFPATRSAHAAAACGASTPPRRALIRSLYGGAALWARAHPAPAKTSRNNTHRTSREKAPTSASPRIFNGRRAKRDRSDRPYNFGAYSFFAFPLALPIANYAERLPPRPPPPAKGTSRTFCRDALDLISRFDLRGIYGTHLSSPSTSSASGPRSCSTSSKAETGPPDGSNFYTNPWQTRENWQQQKTPDPANAPAPYCSSAKCEVNAAASSHISKLSPRAGSRYKSFRP</sequence>
<comment type="caution">
    <text evidence="2">The sequence shown here is derived from an EMBL/GenBank/DDBJ whole genome shotgun (WGS) entry which is preliminary data.</text>
</comment>
<keyword evidence="3" id="KW-1185">Reference proteome</keyword>
<dbReference type="Proteomes" id="UP000299102">
    <property type="component" value="Unassembled WGS sequence"/>
</dbReference>
<dbReference type="EMBL" id="BGZK01000059">
    <property type="protein sequence ID" value="GBP13733.1"/>
    <property type="molecule type" value="Genomic_DNA"/>
</dbReference>
<dbReference type="AlphaFoldDB" id="A0A4C1TGV1"/>
<feature type="region of interest" description="Disordered" evidence="1">
    <location>
        <begin position="178"/>
        <end position="234"/>
    </location>
</feature>
<feature type="compositionally biased region" description="Low complexity" evidence="1">
    <location>
        <begin position="179"/>
        <end position="196"/>
    </location>
</feature>
<feature type="region of interest" description="Disordered" evidence="1">
    <location>
        <begin position="247"/>
        <end position="266"/>
    </location>
</feature>
<evidence type="ECO:0000313" key="2">
    <source>
        <dbReference type="EMBL" id="GBP13733.1"/>
    </source>
</evidence>
<accession>A0A4C1TGV1</accession>
<gene>
    <name evidence="2" type="ORF">EVAR_7970_1</name>
</gene>
<name>A0A4C1TGV1_EUMVA</name>
<protein>
    <submittedName>
        <fullName evidence="2">Uncharacterized protein</fullName>
    </submittedName>
</protein>
<evidence type="ECO:0000313" key="3">
    <source>
        <dbReference type="Proteomes" id="UP000299102"/>
    </source>
</evidence>
<reference evidence="2 3" key="1">
    <citation type="journal article" date="2019" name="Commun. Biol.">
        <title>The bagworm genome reveals a unique fibroin gene that provides high tensile strength.</title>
        <authorList>
            <person name="Kono N."/>
            <person name="Nakamura H."/>
            <person name="Ohtoshi R."/>
            <person name="Tomita M."/>
            <person name="Numata K."/>
            <person name="Arakawa K."/>
        </authorList>
    </citation>
    <scope>NUCLEOTIDE SEQUENCE [LARGE SCALE GENOMIC DNA]</scope>
</reference>
<proteinExistence type="predicted"/>
<feature type="compositionally biased region" description="Polar residues" evidence="1">
    <location>
        <begin position="207"/>
        <end position="224"/>
    </location>
</feature>